<dbReference type="PANTHER" id="PTHR47139:SF3">
    <property type="entry name" value="SI:CH73-361P23.3"/>
    <property type="match status" value="1"/>
</dbReference>
<dbReference type="RefSeq" id="XP_023149779.1">
    <property type="nucleotide sequence ID" value="XM_023294011.3"/>
</dbReference>
<dbReference type="KEGG" id="aoce:111584764"/>
<evidence type="ECO:0000259" key="5">
    <source>
        <dbReference type="PROSITE" id="PS50050"/>
    </source>
</evidence>
<evidence type="ECO:0000256" key="2">
    <source>
        <dbReference type="SAM" id="MobiDB-lite"/>
    </source>
</evidence>
<evidence type="ECO:0000313" key="6">
    <source>
        <dbReference type="Ensembl" id="ENSAOCP00000028143.1"/>
    </source>
</evidence>
<proteinExistence type="predicted"/>
<comment type="caution">
    <text evidence="1">Lacks conserved residue(s) required for the propagation of feature annotation.</text>
</comment>
<protein>
    <recommendedName>
        <fullName evidence="5">TNFR-Cys domain-containing protein</fullName>
    </recommendedName>
</protein>
<keyword evidence="3" id="KW-1133">Transmembrane helix</keyword>
<dbReference type="InterPro" id="IPR001368">
    <property type="entry name" value="TNFR/NGFR_Cys_rich_reg"/>
</dbReference>
<dbReference type="Gene3D" id="2.10.50.10">
    <property type="entry name" value="Tumor Necrosis Factor Receptor, subunit A, domain 2"/>
    <property type="match status" value="2"/>
</dbReference>
<dbReference type="GO" id="GO:0038023">
    <property type="term" value="F:signaling receptor activity"/>
    <property type="evidence" value="ECO:0007669"/>
    <property type="project" value="TreeGrafter"/>
</dbReference>
<reference evidence="6" key="3">
    <citation type="submission" date="2025-09" db="UniProtKB">
        <authorList>
            <consortium name="Ensembl"/>
        </authorList>
    </citation>
    <scope>IDENTIFICATION</scope>
</reference>
<dbReference type="GO" id="GO:0042127">
    <property type="term" value="P:regulation of cell population proliferation"/>
    <property type="evidence" value="ECO:0007669"/>
    <property type="project" value="TreeGrafter"/>
</dbReference>
<reference evidence="6 7" key="1">
    <citation type="submission" date="2022-01" db="EMBL/GenBank/DDBJ databases">
        <title>A chromosome-scale genome assembly of the false clownfish, Amphiprion ocellaris.</title>
        <authorList>
            <person name="Ryu T."/>
        </authorList>
    </citation>
    <scope>NUCLEOTIDE SEQUENCE [LARGE SCALE GENOMIC DNA]</scope>
</reference>
<evidence type="ECO:0000256" key="1">
    <source>
        <dbReference type="PROSITE-ProRule" id="PRU00206"/>
    </source>
</evidence>
<accession>A0A3Q1CQR9</accession>
<dbReference type="Proteomes" id="UP001501940">
    <property type="component" value="Chromosome 5"/>
</dbReference>
<feature type="chain" id="PRO_5018664863" description="TNFR-Cys domain-containing protein" evidence="4">
    <location>
        <begin position="23"/>
        <end position="277"/>
    </location>
</feature>
<dbReference type="SMART" id="SM00208">
    <property type="entry name" value="TNFR"/>
    <property type="match status" value="2"/>
</dbReference>
<evidence type="ECO:0000256" key="4">
    <source>
        <dbReference type="SAM" id="SignalP"/>
    </source>
</evidence>
<organism evidence="6 7">
    <name type="scientific">Amphiprion ocellaris</name>
    <name type="common">Clown anemonefish</name>
    <dbReference type="NCBI Taxonomy" id="80972"/>
    <lineage>
        <taxon>Eukaryota</taxon>
        <taxon>Metazoa</taxon>
        <taxon>Chordata</taxon>
        <taxon>Craniata</taxon>
        <taxon>Vertebrata</taxon>
        <taxon>Euteleostomi</taxon>
        <taxon>Actinopterygii</taxon>
        <taxon>Neopterygii</taxon>
        <taxon>Teleostei</taxon>
        <taxon>Neoteleostei</taxon>
        <taxon>Acanthomorphata</taxon>
        <taxon>Ovalentaria</taxon>
        <taxon>Pomacentridae</taxon>
        <taxon>Amphiprion</taxon>
    </lineage>
</organism>
<dbReference type="Ensembl" id="ENSAOCT00000020956.2">
    <property type="protein sequence ID" value="ENSAOCP00000028143.1"/>
    <property type="gene ID" value="ENSAOCG00000017579.2"/>
</dbReference>
<keyword evidence="3" id="KW-0472">Membrane</keyword>
<dbReference type="PANTHER" id="PTHR47139">
    <property type="entry name" value="TUMOR NECROSIS FACTOR RECEPTOR SUPERFAMILY MEMBER 9"/>
    <property type="match status" value="1"/>
</dbReference>
<evidence type="ECO:0000313" key="7">
    <source>
        <dbReference type="Proteomes" id="UP001501940"/>
    </source>
</evidence>
<feature type="repeat" description="TNFR-Cys" evidence="1">
    <location>
        <begin position="38"/>
        <end position="80"/>
    </location>
</feature>
<dbReference type="PROSITE" id="PS50050">
    <property type="entry name" value="TNFR_NGFR_2"/>
    <property type="match status" value="1"/>
</dbReference>
<dbReference type="Pfam" id="PF00020">
    <property type="entry name" value="TNFR_c6"/>
    <property type="match status" value="1"/>
</dbReference>
<reference evidence="6" key="2">
    <citation type="submission" date="2025-08" db="UniProtKB">
        <authorList>
            <consortium name="Ensembl"/>
        </authorList>
    </citation>
    <scope>IDENTIFICATION</scope>
</reference>
<dbReference type="OrthoDB" id="9932129at2759"/>
<dbReference type="SUPFAM" id="SSF57586">
    <property type="entry name" value="TNF receptor-like"/>
    <property type="match status" value="1"/>
</dbReference>
<dbReference type="GeneTree" id="ENSGT00730000113394"/>
<feature type="region of interest" description="Disordered" evidence="2">
    <location>
        <begin position="252"/>
        <end position="277"/>
    </location>
</feature>
<keyword evidence="7" id="KW-1185">Reference proteome</keyword>
<keyword evidence="1" id="KW-1015">Disulfide bond</keyword>
<feature type="disulfide bond" evidence="1">
    <location>
        <begin position="39"/>
        <end position="54"/>
    </location>
</feature>
<sequence length="277" mass="30165">MVFLKVLLLILTFNELIVDLDAKICPKGFKATGDSCVACRKGYYQDEESNSIFCKPCTLCEDKLGSMVEQECTPVTDRKCKCREGFVSWENDPSICKCKSGFESKGGKVCSECADGHFSHGTKPCKRWKDCKSAGVKSNGTKTSDVICNDELKSNVPTAPPRTYTKIISVLRSTTHRPPEGAQTLKMQTTTIAAAPPLATLRGKEQPSNTGNHIGIALLLLAIIGLVVLTIVTWRLNITPCWEKKTAVPKQDSFCGRPVEESGDDSSSSLKLNPGEP</sequence>
<feature type="transmembrane region" description="Helical" evidence="3">
    <location>
        <begin position="214"/>
        <end position="236"/>
    </location>
</feature>
<dbReference type="SMART" id="SM01411">
    <property type="entry name" value="Ephrin_rec_like"/>
    <property type="match status" value="2"/>
</dbReference>
<name>A0A3Q1CQR9_AMPOC</name>
<keyword evidence="3" id="KW-0812">Transmembrane</keyword>
<feature type="domain" description="TNFR-Cys" evidence="5">
    <location>
        <begin position="38"/>
        <end position="80"/>
    </location>
</feature>
<dbReference type="OMA" id="MVSRCSR"/>
<dbReference type="GeneID" id="111584764"/>
<evidence type="ECO:0000256" key="3">
    <source>
        <dbReference type="SAM" id="Phobius"/>
    </source>
</evidence>
<feature type="signal peptide" evidence="4">
    <location>
        <begin position="1"/>
        <end position="22"/>
    </location>
</feature>
<dbReference type="AlphaFoldDB" id="A0A3Q1CQR9"/>
<keyword evidence="4" id="KW-0732">Signal</keyword>